<dbReference type="AlphaFoldDB" id="F7NDI9"/>
<evidence type="ECO:0000256" key="2">
    <source>
        <dbReference type="HAMAP-Rule" id="MF_00795"/>
    </source>
</evidence>
<keyword evidence="4" id="KW-1185">Reference proteome</keyword>
<comment type="caution">
    <text evidence="2">Once thought to be involved in copper homeostasis, experiments in E.coli have shown this is not the case.</text>
</comment>
<dbReference type="GO" id="GO:0005737">
    <property type="term" value="C:cytoplasm"/>
    <property type="evidence" value="ECO:0007669"/>
    <property type="project" value="UniProtKB-SubCell"/>
</dbReference>
<dbReference type="GO" id="GO:0005507">
    <property type="term" value="F:copper ion binding"/>
    <property type="evidence" value="ECO:0007669"/>
    <property type="project" value="TreeGrafter"/>
</dbReference>
<dbReference type="EMBL" id="AFGF01000007">
    <property type="protein sequence ID" value="EGO65851.1"/>
    <property type="molecule type" value="Genomic_DNA"/>
</dbReference>
<dbReference type="HAMAP" id="MF_00795">
    <property type="entry name" value="CutC"/>
    <property type="match status" value="1"/>
</dbReference>
<reference evidence="3 4" key="1">
    <citation type="journal article" date="2011" name="EMBO J.">
        <title>Structural diversity of bacterial flagellar motors.</title>
        <authorList>
            <person name="Chen S."/>
            <person name="Beeby M."/>
            <person name="Murphy G.E."/>
            <person name="Leadbetter J.R."/>
            <person name="Hendrixson D.R."/>
            <person name="Briegel A."/>
            <person name="Li Z."/>
            <person name="Shi J."/>
            <person name="Tocheva E.I."/>
            <person name="Muller A."/>
            <person name="Dobro M.J."/>
            <person name="Jensen G.J."/>
        </authorList>
    </citation>
    <scope>NUCLEOTIDE SEQUENCE [LARGE SCALE GENOMIC DNA]</scope>
    <source>
        <strain evidence="3 4">DSM 6540</strain>
    </source>
</reference>
<sequence length="228" mass="24724">MIEIIATTIEDAKRIEAFGASRIELISAMSEGGLTPSYGLIKTVVESVRIPVNVMIRPHAKSFVYTEAELNIMKEDIKIARQLKANGVVLGVLDENNAVDEKSLAELLETCSGLDVTFHRAIDELRNPVKGIKVLAEYPEITTVLTSGGKGDIQENLAVIKEMVENAGKIRVLVGGGLNFENIGRIVTETGAPEYHFGTAIRDNSSAYGGINEEKLKSLIKLMNRLGG</sequence>
<accession>F7NDI9</accession>
<evidence type="ECO:0000313" key="3">
    <source>
        <dbReference type="EMBL" id="EGO65851.1"/>
    </source>
</evidence>
<dbReference type="InterPro" id="IPR036822">
    <property type="entry name" value="CutC-like_dom_sf"/>
</dbReference>
<dbReference type="PANTHER" id="PTHR12598">
    <property type="entry name" value="COPPER HOMEOSTASIS PROTEIN CUTC"/>
    <property type="match status" value="1"/>
</dbReference>
<dbReference type="SUPFAM" id="SSF110395">
    <property type="entry name" value="CutC-like"/>
    <property type="match status" value="1"/>
</dbReference>
<comment type="similarity">
    <text evidence="1 2">Belongs to the CutC family.</text>
</comment>
<dbReference type="STRING" id="1009370.ALO_00480"/>
<gene>
    <name evidence="2" type="primary">cutC</name>
    <name evidence="3" type="ORF">ALO_00480</name>
</gene>
<dbReference type="OrthoDB" id="9815677at2"/>
<evidence type="ECO:0000313" key="4">
    <source>
        <dbReference type="Proteomes" id="UP000003240"/>
    </source>
</evidence>
<dbReference type="Proteomes" id="UP000003240">
    <property type="component" value="Unassembled WGS sequence"/>
</dbReference>
<dbReference type="eggNOG" id="COG3142">
    <property type="taxonomic scope" value="Bacteria"/>
</dbReference>
<dbReference type="Pfam" id="PF03932">
    <property type="entry name" value="CutC"/>
    <property type="match status" value="1"/>
</dbReference>
<dbReference type="InterPro" id="IPR005627">
    <property type="entry name" value="CutC-like"/>
</dbReference>
<comment type="caution">
    <text evidence="3">The sequence shown here is derived from an EMBL/GenBank/DDBJ whole genome shotgun (WGS) entry which is preliminary data.</text>
</comment>
<name>F7NDI9_9FIRM</name>
<keyword evidence="2" id="KW-0963">Cytoplasm</keyword>
<organism evidence="3 4">
    <name type="scientific">Acetonema longum DSM 6540</name>
    <dbReference type="NCBI Taxonomy" id="1009370"/>
    <lineage>
        <taxon>Bacteria</taxon>
        <taxon>Bacillati</taxon>
        <taxon>Bacillota</taxon>
        <taxon>Negativicutes</taxon>
        <taxon>Acetonemataceae</taxon>
        <taxon>Acetonema</taxon>
    </lineage>
</organism>
<dbReference type="PANTHER" id="PTHR12598:SF0">
    <property type="entry name" value="COPPER HOMEOSTASIS PROTEIN CUTC HOMOLOG"/>
    <property type="match status" value="1"/>
</dbReference>
<protein>
    <recommendedName>
        <fullName evidence="2">PF03932 family protein CutC</fullName>
    </recommendedName>
</protein>
<proteinExistence type="inferred from homology"/>
<comment type="subcellular location">
    <subcellularLocation>
        <location evidence="2">Cytoplasm</location>
    </subcellularLocation>
</comment>
<evidence type="ECO:0000256" key="1">
    <source>
        <dbReference type="ARBA" id="ARBA00007768"/>
    </source>
</evidence>
<dbReference type="RefSeq" id="WP_004573010.1">
    <property type="nucleotide sequence ID" value="NZ_AFGF01000007.1"/>
</dbReference>
<dbReference type="Gene3D" id="3.20.20.380">
    <property type="entry name" value="Copper homeostasis (CutC) domain"/>
    <property type="match status" value="1"/>
</dbReference>